<feature type="domain" description="Aminotransferase class I/classII large" evidence="10">
    <location>
        <begin position="24"/>
        <end position="334"/>
    </location>
</feature>
<dbReference type="CDD" id="cd00609">
    <property type="entry name" value="AAT_like"/>
    <property type="match status" value="1"/>
</dbReference>
<evidence type="ECO:0000313" key="11">
    <source>
        <dbReference type="EMBL" id="AAU83140.1"/>
    </source>
</evidence>
<dbReference type="Gene3D" id="3.90.1150.10">
    <property type="entry name" value="Aspartate Aminotransferase, domain 1"/>
    <property type="match status" value="1"/>
</dbReference>
<keyword evidence="6 11" id="KW-0808">Transferase</keyword>
<dbReference type="InterPro" id="IPR015421">
    <property type="entry name" value="PyrdxlP-dep_Trfase_major"/>
</dbReference>
<keyword evidence="8" id="KW-0368">Histidine biosynthesis</keyword>
<evidence type="ECO:0000256" key="6">
    <source>
        <dbReference type="ARBA" id="ARBA00022679"/>
    </source>
</evidence>
<dbReference type="InterPro" id="IPR004839">
    <property type="entry name" value="Aminotransferase_I/II_large"/>
</dbReference>
<keyword evidence="5" id="KW-0028">Amino-acid biosynthesis</keyword>
<dbReference type="PANTHER" id="PTHR43643">
    <property type="entry name" value="HISTIDINOL-PHOSPHATE AMINOTRANSFERASE 2"/>
    <property type="match status" value="1"/>
</dbReference>
<dbReference type="InterPro" id="IPR050106">
    <property type="entry name" value="HistidinolP_aminotransfase"/>
</dbReference>
<dbReference type="Pfam" id="PF00155">
    <property type="entry name" value="Aminotran_1_2"/>
    <property type="match status" value="1"/>
</dbReference>
<evidence type="ECO:0000256" key="8">
    <source>
        <dbReference type="ARBA" id="ARBA00023102"/>
    </source>
</evidence>
<dbReference type="AlphaFoldDB" id="Q64BT7"/>
<proteinExistence type="inferred from homology"/>
<dbReference type="GO" id="GO:0004400">
    <property type="term" value="F:histidinol-phosphate transaminase activity"/>
    <property type="evidence" value="ECO:0007669"/>
    <property type="project" value="UniProtKB-EC"/>
</dbReference>
<dbReference type="InterPro" id="IPR015422">
    <property type="entry name" value="PyrdxlP-dep_Trfase_small"/>
</dbReference>
<organism evidence="11">
    <name type="scientific">Uncultured archaeon GZfos26G2</name>
    <dbReference type="NCBI Taxonomy" id="3386331"/>
    <lineage>
        <taxon>Archaea</taxon>
        <taxon>Methanobacteriati</taxon>
        <taxon>Methanobacteriota</taxon>
        <taxon>Stenosarchaea group</taxon>
        <taxon>Methanomicrobia</taxon>
        <taxon>Candidatus Methanophagales</taxon>
        <taxon>Candidatus Methanophagaceae</taxon>
        <taxon>Candidatus Methanophaga</taxon>
    </lineage>
</organism>
<dbReference type="GO" id="GO:0000105">
    <property type="term" value="P:L-histidine biosynthetic process"/>
    <property type="evidence" value="ECO:0007669"/>
    <property type="project" value="UniProtKB-KW"/>
</dbReference>
<sequence>MVKPRAQLSDLSVCEHGGEQDGAEVIDFSVNLNPYGPPEFVLDVIKEAIEAIKLYPNTECSDLRAKISQKFGCETGEVLVGAGVSELIQLVTLAFMKNRALMLQHTYGEYAVAAKMMGAKIKRIEMPELRINPELIMAEMKPNDVVFLCNPNNPTGQYLVKNEVAQIIEEAERIDALVVLDEAYVDFVKHAFPAHNLSTQNMIILRSLTKSFAIPGVRVGYAISAEENVNAMTKIKVPWSVSVFAQKIAAAAISTEGDDFLAETIEKVERSKEKMENALGIHSDANFYTYDVGNAREVKRELLRNGIMVRDCSSFGLPSHIRFSVRADEENELLIHNFSLEKQRNNILYRQ</sequence>
<gene>
    <name evidence="11" type="primary">hisC</name>
    <name evidence="11" type="ORF">GZ26G2_9</name>
</gene>
<comment type="pathway">
    <text evidence="1">Amino-acid biosynthesis; L-histidine biosynthesis; L-histidine from 5-phospho-alpha-D-ribose 1-diphosphate: step 7/9.</text>
</comment>
<reference evidence="11" key="1">
    <citation type="journal article" date="2004" name="Science">
        <title>Reverse methanogenesis: testing the hypothesis with environmental genomics.</title>
        <authorList>
            <person name="Hallam S.J."/>
            <person name="Putnam N."/>
            <person name="Preston C.M."/>
            <person name="Detter J.C."/>
            <person name="Rokhsar D."/>
            <person name="Richardson P.M."/>
            <person name="DeLong E.F."/>
        </authorList>
    </citation>
    <scope>NUCLEOTIDE SEQUENCE</scope>
</reference>
<evidence type="ECO:0000256" key="2">
    <source>
        <dbReference type="ARBA" id="ARBA00007970"/>
    </source>
</evidence>
<evidence type="ECO:0000259" key="10">
    <source>
        <dbReference type="Pfam" id="PF00155"/>
    </source>
</evidence>
<keyword evidence="4 11" id="KW-0032">Aminotransferase</keyword>
<protein>
    <recommendedName>
        <fullName evidence="3">histidinol-phosphate transaminase</fullName>
        <ecNumber evidence="3">2.6.1.9</ecNumber>
    </recommendedName>
</protein>
<dbReference type="EC" id="2.6.1.9" evidence="3"/>
<keyword evidence="7" id="KW-0663">Pyridoxal phosphate</keyword>
<accession>Q64BT7</accession>
<comment type="similarity">
    <text evidence="2">Belongs to the class-II pyridoxal-phosphate-dependent aminotransferase family. Histidinol-phosphate aminotransferase subfamily.</text>
</comment>
<comment type="catalytic activity">
    <reaction evidence="9">
        <text>L-histidinol phosphate + 2-oxoglutarate = 3-(imidazol-4-yl)-2-oxopropyl phosphate + L-glutamate</text>
        <dbReference type="Rhea" id="RHEA:23744"/>
        <dbReference type="ChEBI" id="CHEBI:16810"/>
        <dbReference type="ChEBI" id="CHEBI:29985"/>
        <dbReference type="ChEBI" id="CHEBI:57766"/>
        <dbReference type="ChEBI" id="CHEBI:57980"/>
        <dbReference type="EC" id="2.6.1.9"/>
    </reaction>
</comment>
<dbReference type="Gene3D" id="3.40.640.10">
    <property type="entry name" value="Type I PLP-dependent aspartate aminotransferase-like (Major domain)"/>
    <property type="match status" value="1"/>
</dbReference>
<dbReference type="PANTHER" id="PTHR43643:SF6">
    <property type="entry name" value="HISTIDINOL-PHOSPHATE AMINOTRANSFERASE"/>
    <property type="match status" value="1"/>
</dbReference>
<evidence type="ECO:0000256" key="3">
    <source>
        <dbReference type="ARBA" id="ARBA00012748"/>
    </source>
</evidence>
<dbReference type="EMBL" id="AY714843">
    <property type="protein sequence ID" value="AAU83140.1"/>
    <property type="molecule type" value="Genomic_DNA"/>
</dbReference>
<evidence type="ECO:0000256" key="4">
    <source>
        <dbReference type="ARBA" id="ARBA00022576"/>
    </source>
</evidence>
<evidence type="ECO:0000256" key="9">
    <source>
        <dbReference type="ARBA" id="ARBA00047481"/>
    </source>
</evidence>
<dbReference type="SUPFAM" id="SSF53383">
    <property type="entry name" value="PLP-dependent transferases"/>
    <property type="match status" value="1"/>
</dbReference>
<dbReference type="GO" id="GO:0030170">
    <property type="term" value="F:pyridoxal phosphate binding"/>
    <property type="evidence" value="ECO:0007669"/>
    <property type="project" value="InterPro"/>
</dbReference>
<dbReference type="InterPro" id="IPR015424">
    <property type="entry name" value="PyrdxlP-dep_Trfase"/>
</dbReference>
<evidence type="ECO:0000256" key="1">
    <source>
        <dbReference type="ARBA" id="ARBA00005011"/>
    </source>
</evidence>
<evidence type="ECO:0000256" key="7">
    <source>
        <dbReference type="ARBA" id="ARBA00022898"/>
    </source>
</evidence>
<evidence type="ECO:0000256" key="5">
    <source>
        <dbReference type="ARBA" id="ARBA00022605"/>
    </source>
</evidence>
<name>Q64BT7_UNCAG</name>